<evidence type="ECO:0000313" key="2">
    <source>
        <dbReference type="Proteomes" id="UP001157502"/>
    </source>
</evidence>
<accession>A0ACC2FYS8</accession>
<protein>
    <submittedName>
        <fullName evidence="1">Uncharacterized protein</fullName>
    </submittedName>
</protein>
<name>A0ACC2FYS8_DALPE</name>
<proteinExistence type="predicted"/>
<keyword evidence="2" id="KW-1185">Reference proteome</keyword>
<dbReference type="EMBL" id="CM055747">
    <property type="protein sequence ID" value="KAJ7996609.1"/>
    <property type="molecule type" value="Genomic_DNA"/>
</dbReference>
<comment type="caution">
    <text evidence="1">The sequence shown here is derived from an EMBL/GenBank/DDBJ whole genome shotgun (WGS) entry which is preliminary data.</text>
</comment>
<gene>
    <name evidence="1" type="ORF">DPEC_G00238830</name>
</gene>
<sequence>MGRRATDLTTTVPVLGVPALVGMCGWRTAGGERAGELLPQSWISQCSVGVQTSPCVKQSDSRITPKSNGYTPKATGKGEEARRTQCVRGIGLLSKQRGLDSKTKKGVTFEGISNELTKSAFFNRLKSRTYCYARAIKTNPHLSDGVANGKHKERRDLRYTNGSVVDSEAIGGICIDGSDETKSSCGQDQSKPKERSVTQSYCRNVKRPQAPPPHHTPQQICSFCGGRKTLVPGASLAASSPSSACLVRRTAIKTLPSLTEGHHIPLSHAEKMRDSTAFRQRLADRDGIQSQLRLPDSLTTHPHYNPPIQNNKDPKLSLPAKRPPPTTAPNVQPITKTPNHTSWVFSFTPTSDRPQSPASGQSRRYTINELLAHTAADPTHNPLLPPSRVSRLTSGNGTHPGQMLPAIRQVPSFFSGHSPEDPRLVHSHPANAALLLPPFPQCRRPVSIQQRLQCVEASLAANDHMITNLLNIIQDLEMGHALSKGRRSFRTGQDLRECSTCQKTACIIYSVEYDFRQQEKRLLEVLNPQRTDDNASTFHLSVPHNPILLTNAISHTVTKSKARSNTP</sequence>
<dbReference type="Proteomes" id="UP001157502">
    <property type="component" value="Chromosome 20"/>
</dbReference>
<evidence type="ECO:0000313" key="1">
    <source>
        <dbReference type="EMBL" id="KAJ7996609.1"/>
    </source>
</evidence>
<organism evidence="1 2">
    <name type="scientific">Dallia pectoralis</name>
    <name type="common">Alaska blackfish</name>
    <dbReference type="NCBI Taxonomy" id="75939"/>
    <lineage>
        <taxon>Eukaryota</taxon>
        <taxon>Metazoa</taxon>
        <taxon>Chordata</taxon>
        <taxon>Craniata</taxon>
        <taxon>Vertebrata</taxon>
        <taxon>Euteleostomi</taxon>
        <taxon>Actinopterygii</taxon>
        <taxon>Neopterygii</taxon>
        <taxon>Teleostei</taxon>
        <taxon>Protacanthopterygii</taxon>
        <taxon>Esociformes</taxon>
        <taxon>Umbridae</taxon>
        <taxon>Dallia</taxon>
    </lineage>
</organism>
<reference evidence="1" key="1">
    <citation type="submission" date="2021-05" db="EMBL/GenBank/DDBJ databases">
        <authorList>
            <person name="Pan Q."/>
            <person name="Jouanno E."/>
            <person name="Zahm M."/>
            <person name="Klopp C."/>
            <person name="Cabau C."/>
            <person name="Louis A."/>
            <person name="Berthelot C."/>
            <person name="Parey E."/>
            <person name="Roest Crollius H."/>
            <person name="Montfort J."/>
            <person name="Robinson-Rechavi M."/>
            <person name="Bouchez O."/>
            <person name="Lampietro C."/>
            <person name="Lopez Roques C."/>
            <person name="Donnadieu C."/>
            <person name="Postlethwait J."/>
            <person name="Bobe J."/>
            <person name="Dillon D."/>
            <person name="Chandos A."/>
            <person name="von Hippel F."/>
            <person name="Guiguen Y."/>
        </authorList>
    </citation>
    <scope>NUCLEOTIDE SEQUENCE</scope>
    <source>
        <strain evidence="1">YG-Jan2019</strain>
    </source>
</reference>